<evidence type="ECO:0000256" key="2">
    <source>
        <dbReference type="ARBA" id="ARBA00022695"/>
    </source>
</evidence>
<dbReference type="InterPro" id="IPR036397">
    <property type="entry name" value="RNaseH_sf"/>
</dbReference>
<dbReference type="SMR" id="A0A8T3A607"/>
<dbReference type="SUPFAM" id="SSF56672">
    <property type="entry name" value="DNA/RNA polymerases"/>
    <property type="match status" value="1"/>
</dbReference>
<dbReference type="GO" id="GO:0004523">
    <property type="term" value="F:RNA-DNA hybrid ribonuclease activity"/>
    <property type="evidence" value="ECO:0007669"/>
    <property type="project" value="InterPro"/>
</dbReference>
<evidence type="ECO:0000259" key="8">
    <source>
        <dbReference type="PROSITE" id="PS50879"/>
    </source>
</evidence>
<evidence type="ECO:0000256" key="6">
    <source>
        <dbReference type="ARBA" id="ARBA00022918"/>
    </source>
</evidence>
<gene>
    <name evidence="9" type="ORF">KFK09_025930</name>
</gene>
<evidence type="ECO:0000256" key="1">
    <source>
        <dbReference type="ARBA" id="ARBA00022679"/>
    </source>
</evidence>
<reference evidence="9" key="1">
    <citation type="journal article" date="2022" name="Front. Genet.">
        <title>Chromosome-Scale Assembly of the Dendrobium nobile Genome Provides Insights Into the Molecular Mechanism of the Biosynthesis of the Medicinal Active Ingredient of Dendrobium.</title>
        <authorList>
            <person name="Xu Q."/>
            <person name="Niu S.-C."/>
            <person name="Li K.-L."/>
            <person name="Zheng P.-J."/>
            <person name="Zhang X.-J."/>
            <person name="Jia Y."/>
            <person name="Liu Y."/>
            <person name="Niu Y.-X."/>
            <person name="Yu L.-H."/>
            <person name="Chen D.-F."/>
            <person name="Zhang G.-Q."/>
        </authorList>
    </citation>
    <scope>NUCLEOTIDE SEQUENCE</scope>
    <source>
        <tissue evidence="9">Leaf</tissue>
    </source>
</reference>
<evidence type="ECO:0000259" key="7">
    <source>
        <dbReference type="PROSITE" id="PS50878"/>
    </source>
</evidence>
<dbReference type="CDD" id="cd09274">
    <property type="entry name" value="RNase_HI_RT_Ty3"/>
    <property type="match status" value="1"/>
</dbReference>
<dbReference type="PANTHER" id="PTHR37984:SF5">
    <property type="entry name" value="PROTEIN NYNRIN-LIKE"/>
    <property type="match status" value="1"/>
</dbReference>
<dbReference type="InterPro" id="IPR012337">
    <property type="entry name" value="RNaseH-like_sf"/>
</dbReference>
<organism evidence="9 10">
    <name type="scientific">Dendrobium nobile</name>
    <name type="common">Orchid</name>
    <dbReference type="NCBI Taxonomy" id="94219"/>
    <lineage>
        <taxon>Eukaryota</taxon>
        <taxon>Viridiplantae</taxon>
        <taxon>Streptophyta</taxon>
        <taxon>Embryophyta</taxon>
        <taxon>Tracheophyta</taxon>
        <taxon>Spermatophyta</taxon>
        <taxon>Magnoliopsida</taxon>
        <taxon>Liliopsida</taxon>
        <taxon>Asparagales</taxon>
        <taxon>Orchidaceae</taxon>
        <taxon>Epidendroideae</taxon>
        <taxon>Malaxideae</taxon>
        <taxon>Dendrobiinae</taxon>
        <taxon>Dendrobium</taxon>
    </lineage>
</organism>
<dbReference type="SUPFAM" id="SSF53098">
    <property type="entry name" value="Ribonuclease H-like"/>
    <property type="match status" value="1"/>
</dbReference>
<keyword evidence="4" id="KW-0255">Endonuclease</keyword>
<dbReference type="GO" id="GO:0003676">
    <property type="term" value="F:nucleic acid binding"/>
    <property type="evidence" value="ECO:0007669"/>
    <property type="project" value="InterPro"/>
</dbReference>
<proteinExistence type="predicted"/>
<dbReference type="PROSITE" id="PS50878">
    <property type="entry name" value="RT_POL"/>
    <property type="match status" value="1"/>
</dbReference>
<dbReference type="InterPro" id="IPR043128">
    <property type="entry name" value="Rev_trsase/Diguanyl_cyclase"/>
</dbReference>
<dbReference type="InterPro" id="IPR050951">
    <property type="entry name" value="Retrovirus_Pol_polyprotein"/>
</dbReference>
<dbReference type="Pfam" id="PF17917">
    <property type="entry name" value="RT_RNaseH"/>
    <property type="match status" value="1"/>
</dbReference>
<dbReference type="PROSITE" id="PS50879">
    <property type="entry name" value="RNASE_H_1"/>
    <property type="match status" value="1"/>
</dbReference>
<dbReference type="InterPro" id="IPR000477">
    <property type="entry name" value="RT_dom"/>
</dbReference>
<dbReference type="InterPro" id="IPR043502">
    <property type="entry name" value="DNA/RNA_pol_sf"/>
</dbReference>
<keyword evidence="6" id="KW-0695">RNA-directed DNA polymerase</keyword>
<dbReference type="PANTHER" id="PTHR37984">
    <property type="entry name" value="PROTEIN CBG26694"/>
    <property type="match status" value="1"/>
</dbReference>
<accession>A0A8T3A607</accession>
<evidence type="ECO:0000313" key="9">
    <source>
        <dbReference type="EMBL" id="KAI0491670.1"/>
    </source>
</evidence>
<comment type="caution">
    <text evidence="9">The sequence shown here is derived from an EMBL/GenBank/DDBJ whole genome shotgun (WGS) entry which is preliminary data.</text>
</comment>
<sequence length="540" mass="61477">MPGLSPDVAVHRLAIKPEIAPVKQAPRRMRLEIEEQVIAETKKLIDAGFIREEKYADWIANIVPVKKKNGQIRICIDFRDLNKACPKDDFPLPVSELLVDNTSNYDMFSFMDGSSGYNQIKMAPEDEKHTSFRTPIGIFCYTVMPFGLKNAGATYQRAMTHIFDDLIHQKVECYVDDLVVKSLGRNDHLKDLRIVFERIRKFDLKMNPLKCAFGVSSGKFLGYVVRHRGIEIDPNKIKAITEMPPPRNLRQLRSLQGQLAFIRRFISNLSGRCQPFSKLMKKDVRFKWDAECQEVFDSIKKYLLNPPILAAPIPGKPLILYTAALEESLGELLAQNNEEGKENALYYISRRLIGAESRYSPIEKHCLALIFAVQKLRHYMLSHKITLISKIDPLKFLMTRPALTGRLARWAVLLLQFEITYMPQKAVKGQALADFLAAHPIPADSPLNDDLPDEQIMQVEENERLPFWEMYFDGASSIRPVRPPNIARARAGIGLVLIPPEGGIMRFSFSLTEPRTNNEAEYEALIVGLEIAIDVKIQNL</sequence>
<dbReference type="Gene3D" id="3.30.70.270">
    <property type="match status" value="2"/>
</dbReference>
<dbReference type="CDD" id="cd01647">
    <property type="entry name" value="RT_LTR"/>
    <property type="match status" value="1"/>
</dbReference>
<protein>
    <submittedName>
        <fullName evidence="9">Uncharacterized protein</fullName>
    </submittedName>
</protein>
<name>A0A8T3A607_DENNO</name>
<keyword evidence="1" id="KW-0808">Transferase</keyword>
<feature type="domain" description="RNase H type-1" evidence="8">
    <location>
        <begin position="464"/>
        <end position="540"/>
    </location>
</feature>
<dbReference type="Gene3D" id="3.30.420.10">
    <property type="entry name" value="Ribonuclease H-like superfamily/Ribonuclease H"/>
    <property type="match status" value="1"/>
</dbReference>
<dbReference type="AlphaFoldDB" id="A0A8T3A607"/>
<dbReference type="InterPro" id="IPR041373">
    <property type="entry name" value="RT_RNaseH"/>
</dbReference>
<keyword evidence="2" id="KW-0548">Nucleotidyltransferase</keyword>
<dbReference type="FunFam" id="3.30.70.270:FF:000063">
    <property type="entry name" value="Zinc knuckle domaincontaining protein"/>
    <property type="match status" value="1"/>
</dbReference>
<dbReference type="Gene3D" id="3.10.10.10">
    <property type="entry name" value="HIV Type 1 Reverse Transcriptase, subunit A, domain 1"/>
    <property type="match status" value="1"/>
</dbReference>
<evidence type="ECO:0000313" key="10">
    <source>
        <dbReference type="Proteomes" id="UP000829196"/>
    </source>
</evidence>
<evidence type="ECO:0000256" key="4">
    <source>
        <dbReference type="ARBA" id="ARBA00022759"/>
    </source>
</evidence>
<keyword evidence="5" id="KW-0378">Hydrolase</keyword>
<dbReference type="OrthoDB" id="779804at2759"/>
<evidence type="ECO:0000256" key="3">
    <source>
        <dbReference type="ARBA" id="ARBA00022722"/>
    </source>
</evidence>
<dbReference type="Gene3D" id="3.10.20.370">
    <property type="match status" value="1"/>
</dbReference>
<keyword evidence="3" id="KW-0540">Nuclease</keyword>
<dbReference type="InterPro" id="IPR002156">
    <property type="entry name" value="RNaseH_domain"/>
</dbReference>
<keyword evidence="10" id="KW-1185">Reference proteome</keyword>
<feature type="domain" description="Reverse transcriptase" evidence="7">
    <location>
        <begin position="46"/>
        <end position="225"/>
    </location>
</feature>
<evidence type="ECO:0000256" key="5">
    <source>
        <dbReference type="ARBA" id="ARBA00022801"/>
    </source>
</evidence>
<dbReference type="EMBL" id="JAGYWB010000018">
    <property type="protein sequence ID" value="KAI0491670.1"/>
    <property type="molecule type" value="Genomic_DNA"/>
</dbReference>
<dbReference type="Pfam" id="PF00078">
    <property type="entry name" value="RVT_1"/>
    <property type="match status" value="1"/>
</dbReference>
<dbReference type="Proteomes" id="UP000829196">
    <property type="component" value="Unassembled WGS sequence"/>
</dbReference>